<gene>
    <name evidence="1" type="ORF">CNEO_43526</name>
</gene>
<comment type="caution">
    <text evidence="1">The sequence shown here is derived from an EMBL/GenBank/DDBJ whole genome shotgun (WGS) entry which is preliminary data.</text>
</comment>
<evidence type="ECO:0000313" key="2">
    <source>
        <dbReference type="Proteomes" id="UP000789738"/>
    </source>
</evidence>
<dbReference type="AlphaFoldDB" id="A0AA86JQU4"/>
<dbReference type="EMBL" id="CAKJVE010000004">
    <property type="protein sequence ID" value="CAG9708316.1"/>
    <property type="molecule type" value="Genomic_DNA"/>
</dbReference>
<dbReference type="Proteomes" id="UP000789738">
    <property type="component" value="Unassembled WGS sequence"/>
</dbReference>
<name>A0AA86JQU4_9CLOT</name>
<sequence length="40" mass="4978">MILTNYNKDNARENMNIRDFEEHINSTILERGYDYYIFIF</sequence>
<proteinExistence type="predicted"/>
<evidence type="ECO:0000313" key="1">
    <source>
        <dbReference type="EMBL" id="CAG9708316.1"/>
    </source>
</evidence>
<accession>A0AA86JQU4</accession>
<reference evidence="1" key="1">
    <citation type="submission" date="2021-10" db="EMBL/GenBank/DDBJ databases">
        <authorList>
            <person name="Mesa V."/>
        </authorList>
    </citation>
    <scope>NUCLEOTIDE SEQUENCE</scope>
    <source>
        <strain evidence="1">CC3_PB</strain>
    </source>
</reference>
<organism evidence="1 2">
    <name type="scientific">Clostridium neonatale</name>
    <dbReference type="NCBI Taxonomy" id="137838"/>
    <lineage>
        <taxon>Bacteria</taxon>
        <taxon>Bacillati</taxon>
        <taxon>Bacillota</taxon>
        <taxon>Clostridia</taxon>
        <taxon>Eubacteriales</taxon>
        <taxon>Clostridiaceae</taxon>
        <taxon>Clostridium</taxon>
    </lineage>
</organism>
<protein>
    <submittedName>
        <fullName evidence="1">Uncharacterized protein</fullName>
    </submittedName>
</protein>